<feature type="compositionally biased region" description="Basic and acidic residues" evidence="1">
    <location>
        <begin position="89"/>
        <end position="108"/>
    </location>
</feature>
<gene>
    <name evidence="2" type="ORF">HAX54_030875</name>
</gene>
<organism evidence="2 3">
    <name type="scientific">Datura stramonium</name>
    <name type="common">Jimsonweed</name>
    <name type="synonym">Common thornapple</name>
    <dbReference type="NCBI Taxonomy" id="4076"/>
    <lineage>
        <taxon>Eukaryota</taxon>
        <taxon>Viridiplantae</taxon>
        <taxon>Streptophyta</taxon>
        <taxon>Embryophyta</taxon>
        <taxon>Tracheophyta</taxon>
        <taxon>Spermatophyta</taxon>
        <taxon>Magnoliopsida</taxon>
        <taxon>eudicotyledons</taxon>
        <taxon>Gunneridae</taxon>
        <taxon>Pentapetalae</taxon>
        <taxon>asterids</taxon>
        <taxon>lamiids</taxon>
        <taxon>Solanales</taxon>
        <taxon>Solanaceae</taxon>
        <taxon>Solanoideae</taxon>
        <taxon>Datureae</taxon>
        <taxon>Datura</taxon>
    </lineage>
</organism>
<feature type="region of interest" description="Disordered" evidence="1">
    <location>
        <begin position="41"/>
        <end position="125"/>
    </location>
</feature>
<protein>
    <submittedName>
        <fullName evidence="2">Uncharacterized protein</fullName>
    </submittedName>
</protein>
<evidence type="ECO:0000256" key="1">
    <source>
        <dbReference type="SAM" id="MobiDB-lite"/>
    </source>
</evidence>
<accession>A0ABS8SBJ5</accession>
<evidence type="ECO:0000313" key="2">
    <source>
        <dbReference type="EMBL" id="MCD7456207.1"/>
    </source>
</evidence>
<reference evidence="2 3" key="1">
    <citation type="journal article" date="2021" name="BMC Genomics">
        <title>Datura genome reveals duplications of psychoactive alkaloid biosynthetic genes and high mutation rate following tissue culture.</title>
        <authorList>
            <person name="Rajewski A."/>
            <person name="Carter-House D."/>
            <person name="Stajich J."/>
            <person name="Litt A."/>
        </authorList>
    </citation>
    <scope>NUCLEOTIDE SEQUENCE [LARGE SCALE GENOMIC DNA]</scope>
    <source>
        <strain evidence="2">AR-01</strain>
    </source>
</reference>
<evidence type="ECO:0000313" key="3">
    <source>
        <dbReference type="Proteomes" id="UP000823775"/>
    </source>
</evidence>
<feature type="compositionally biased region" description="Polar residues" evidence="1">
    <location>
        <begin position="110"/>
        <end position="119"/>
    </location>
</feature>
<comment type="caution">
    <text evidence="2">The sequence shown here is derived from an EMBL/GenBank/DDBJ whole genome shotgun (WGS) entry which is preliminary data.</text>
</comment>
<name>A0ABS8SBJ5_DATST</name>
<dbReference type="EMBL" id="JACEIK010000388">
    <property type="protein sequence ID" value="MCD7456207.1"/>
    <property type="molecule type" value="Genomic_DNA"/>
</dbReference>
<dbReference type="Proteomes" id="UP000823775">
    <property type="component" value="Unassembled WGS sequence"/>
</dbReference>
<sequence length="212" mass="24291">MDQATSEGDLIKYPTWQPTNRKLKRTRKNDSFENIYTLDAINKNQKREEKEKVNQISKEPNVPEKEQSTDFITDVPISKKIIEATDYGRPPDVEKISRVGKDSSREASDNSELPPNHTTDMGRRIKGEIGNKISLINEATMNKMIEDNEEDEYKNYETTFEDEMEKNASSNNHKAMLGNKTHEMIDMNNCDPEDADMILSTTNSEALNIEPT</sequence>
<proteinExistence type="predicted"/>
<keyword evidence="3" id="KW-1185">Reference proteome</keyword>